<dbReference type="AlphaFoldDB" id="A0A7R7MTS5"/>
<evidence type="ECO:0008006" key="4">
    <source>
        <dbReference type="Google" id="ProtNLM"/>
    </source>
</evidence>
<gene>
    <name evidence="2" type="ORF">MINTM018_20980</name>
</gene>
<organism evidence="2 3">
    <name type="scientific">Mycobacterium intracellulare</name>
    <dbReference type="NCBI Taxonomy" id="1767"/>
    <lineage>
        <taxon>Bacteria</taxon>
        <taxon>Bacillati</taxon>
        <taxon>Actinomycetota</taxon>
        <taxon>Actinomycetes</taxon>
        <taxon>Mycobacteriales</taxon>
        <taxon>Mycobacteriaceae</taxon>
        <taxon>Mycobacterium</taxon>
        <taxon>Mycobacterium avium complex (MAC)</taxon>
    </lineage>
</organism>
<evidence type="ECO:0000256" key="1">
    <source>
        <dbReference type="SAM" id="MobiDB-lite"/>
    </source>
</evidence>
<proteinExistence type="predicted"/>
<dbReference type="InterPro" id="IPR002514">
    <property type="entry name" value="Transposase_8"/>
</dbReference>
<dbReference type="Gene3D" id="1.10.10.10">
    <property type="entry name" value="Winged helix-like DNA-binding domain superfamily/Winged helix DNA-binding domain"/>
    <property type="match status" value="1"/>
</dbReference>
<protein>
    <recommendedName>
        <fullName evidence="4">Transposase</fullName>
    </recommendedName>
</protein>
<dbReference type="InterPro" id="IPR036388">
    <property type="entry name" value="WH-like_DNA-bd_sf"/>
</dbReference>
<feature type="region of interest" description="Disordered" evidence="1">
    <location>
        <begin position="99"/>
        <end position="126"/>
    </location>
</feature>
<reference evidence="2 3" key="1">
    <citation type="submission" date="2020-12" db="EMBL/GenBank/DDBJ databases">
        <title>Genome sequence of clinical Mycobacterium intracellulare strains.</title>
        <authorList>
            <person name="Tateishi Y."/>
            <person name="Matsumoto S."/>
            <person name="Fukushima Y."/>
            <person name="Nakajima C."/>
            <person name="Suzuki Y."/>
        </authorList>
    </citation>
    <scope>NUCLEOTIDE SEQUENCE [LARGE SCALE GENOMIC DNA]</scope>
    <source>
        <strain evidence="2 3">M018</strain>
    </source>
</reference>
<dbReference type="Proteomes" id="UP000595205">
    <property type="component" value="Chromosome"/>
</dbReference>
<name>A0A7R7MTS5_MYCIT</name>
<dbReference type="InterPro" id="IPR009057">
    <property type="entry name" value="Homeodomain-like_sf"/>
</dbReference>
<evidence type="ECO:0000313" key="2">
    <source>
        <dbReference type="EMBL" id="BCO99328.1"/>
    </source>
</evidence>
<accession>A0A7R7MTS5</accession>
<dbReference type="GO" id="GO:0003677">
    <property type="term" value="F:DNA binding"/>
    <property type="evidence" value="ECO:0007669"/>
    <property type="project" value="InterPro"/>
</dbReference>
<dbReference type="SUPFAM" id="SSF46689">
    <property type="entry name" value="Homeodomain-like"/>
    <property type="match status" value="1"/>
</dbReference>
<dbReference type="GO" id="GO:0006313">
    <property type="term" value="P:DNA transposition"/>
    <property type="evidence" value="ECO:0007669"/>
    <property type="project" value="InterPro"/>
</dbReference>
<evidence type="ECO:0000313" key="3">
    <source>
        <dbReference type="Proteomes" id="UP000595205"/>
    </source>
</evidence>
<dbReference type="GO" id="GO:0004803">
    <property type="term" value="F:transposase activity"/>
    <property type="evidence" value="ECO:0007669"/>
    <property type="project" value="InterPro"/>
</dbReference>
<sequence length="139" mass="15542">MARPYPKEFRDDVVRVARSREDGVTIEQIAAGFGVHPITLSKWMRQADIDDGAKPGTTTSESSELREACRRMRLLEQENEVLRGGVFVAVQPAGDKALPAPERARRRWDRRGGDVPGAQARSTAVLSVVSRSDRRRRIC</sequence>
<dbReference type="RefSeq" id="WP_095763970.1">
    <property type="nucleotide sequence ID" value="NZ_AP024255.1"/>
</dbReference>
<dbReference type="Pfam" id="PF01527">
    <property type="entry name" value="HTH_Tnp_1"/>
    <property type="match status" value="1"/>
</dbReference>
<dbReference type="EMBL" id="AP024255">
    <property type="protein sequence ID" value="BCO99328.1"/>
    <property type="molecule type" value="Genomic_DNA"/>
</dbReference>